<evidence type="ECO:0000313" key="2">
    <source>
        <dbReference type="Proteomes" id="UP000016932"/>
    </source>
</evidence>
<dbReference type="AlphaFoldDB" id="M2ZKI9"/>
<dbReference type="OrthoDB" id="191139at2759"/>
<proteinExistence type="predicted"/>
<gene>
    <name evidence="1" type="ORF">MYCFIDRAFT_178183</name>
</gene>
<protein>
    <submittedName>
        <fullName evidence="1">Uncharacterized protein</fullName>
    </submittedName>
</protein>
<dbReference type="Proteomes" id="UP000016932">
    <property type="component" value="Unassembled WGS sequence"/>
</dbReference>
<dbReference type="HOGENOM" id="CLU_1245854_0_0_1"/>
<organism evidence="1 2">
    <name type="scientific">Pseudocercospora fijiensis (strain CIRAD86)</name>
    <name type="common">Black leaf streak disease fungus</name>
    <name type="synonym">Mycosphaerella fijiensis</name>
    <dbReference type="NCBI Taxonomy" id="383855"/>
    <lineage>
        <taxon>Eukaryota</taxon>
        <taxon>Fungi</taxon>
        <taxon>Dikarya</taxon>
        <taxon>Ascomycota</taxon>
        <taxon>Pezizomycotina</taxon>
        <taxon>Dothideomycetes</taxon>
        <taxon>Dothideomycetidae</taxon>
        <taxon>Mycosphaerellales</taxon>
        <taxon>Mycosphaerellaceae</taxon>
        <taxon>Pseudocercospora</taxon>
    </lineage>
</organism>
<dbReference type="KEGG" id="pfj:MYCFIDRAFT_178183"/>
<keyword evidence="2" id="KW-1185">Reference proteome</keyword>
<dbReference type="VEuPathDB" id="FungiDB:MYCFIDRAFT_178183"/>
<dbReference type="EMBL" id="KB446562">
    <property type="protein sequence ID" value="EME79599.1"/>
    <property type="molecule type" value="Genomic_DNA"/>
</dbReference>
<dbReference type="RefSeq" id="XP_007930274.1">
    <property type="nucleotide sequence ID" value="XM_007932083.1"/>
</dbReference>
<dbReference type="GeneID" id="19333901"/>
<sequence>MSSLTPMAKNIPQGAATQVWAATAKHFSAKAGCCVADCGESTPWREGDAVASPGYATHAYDEAKEERLCKLSCDALLLGTYSLSKRVFTPVSAQSERSWPISLKIPSLFKTLSQTRRFQTITISSRGKLTDIVLLALNLPGERDRRIQYVVNCWYLWNRLGTYMVAVANQGNGSDMAWLFSFGMDPHILEIQSLSWHLYRAPAARPSPNYVLRGAQGLSTNP</sequence>
<evidence type="ECO:0000313" key="1">
    <source>
        <dbReference type="EMBL" id="EME79599.1"/>
    </source>
</evidence>
<name>M2ZKI9_PSEFD</name>
<reference evidence="1 2" key="1">
    <citation type="journal article" date="2012" name="PLoS Pathog.">
        <title>Diverse lifestyles and strategies of plant pathogenesis encoded in the genomes of eighteen Dothideomycetes fungi.</title>
        <authorList>
            <person name="Ohm R.A."/>
            <person name="Feau N."/>
            <person name="Henrissat B."/>
            <person name="Schoch C.L."/>
            <person name="Horwitz B.A."/>
            <person name="Barry K.W."/>
            <person name="Condon B.J."/>
            <person name="Copeland A.C."/>
            <person name="Dhillon B."/>
            <person name="Glaser F."/>
            <person name="Hesse C.N."/>
            <person name="Kosti I."/>
            <person name="LaButti K."/>
            <person name="Lindquist E.A."/>
            <person name="Lucas S."/>
            <person name="Salamov A.A."/>
            <person name="Bradshaw R.E."/>
            <person name="Ciuffetti L."/>
            <person name="Hamelin R.C."/>
            <person name="Kema G.H.J."/>
            <person name="Lawrence C."/>
            <person name="Scott J.A."/>
            <person name="Spatafora J.W."/>
            <person name="Turgeon B.G."/>
            <person name="de Wit P.J.G.M."/>
            <person name="Zhong S."/>
            <person name="Goodwin S.B."/>
            <person name="Grigoriev I.V."/>
        </authorList>
    </citation>
    <scope>NUCLEOTIDE SEQUENCE [LARGE SCALE GENOMIC DNA]</scope>
    <source>
        <strain evidence="1 2">CIRAD86</strain>
    </source>
</reference>
<accession>M2ZKI9</accession>